<organism evidence="1 2">
    <name type="scientific">Vitis vinifera</name>
    <name type="common">Grape</name>
    <dbReference type="NCBI Taxonomy" id="29760"/>
    <lineage>
        <taxon>Eukaryota</taxon>
        <taxon>Viridiplantae</taxon>
        <taxon>Streptophyta</taxon>
        <taxon>Embryophyta</taxon>
        <taxon>Tracheophyta</taxon>
        <taxon>Spermatophyta</taxon>
        <taxon>Magnoliopsida</taxon>
        <taxon>eudicotyledons</taxon>
        <taxon>Gunneridae</taxon>
        <taxon>Pentapetalae</taxon>
        <taxon>rosids</taxon>
        <taxon>Vitales</taxon>
        <taxon>Vitaceae</taxon>
        <taxon>Viteae</taxon>
        <taxon>Vitis</taxon>
    </lineage>
</organism>
<name>A0A438CM34_VITVI</name>
<protein>
    <submittedName>
        <fullName evidence="1">Uncharacterized protein</fullName>
    </submittedName>
</protein>
<evidence type="ECO:0000313" key="2">
    <source>
        <dbReference type="Proteomes" id="UP000288805"/>
    </source>
</evidence>
<reference evidence="1 2" key="1">
    <citation type="journal article" date="2018" name="PLoS Genet.">
        <title>Population sequencing reveals clonal diversity and ancestral inbreeding in the grapevine cultivar Chardonnay.</title>
        <authorList>
            <person name="Roach M.J."/>
            <person name="Johnson D.L."/>
            <person name="Bohlmann J."/>
            <person name="van Vuuren H.J."/>
            <person name="Jones S.J."/>
            <person name="Pretorius I.S."/>
            <person name="Schmidt S.A."/>
            <person name="Borneman A.R."/>
        </authorList>
    </citation>
    <scope>NUCLEOTIDE SEQUENCE [LARGE SCALE GENOMIC DNA]</scope>
    <source>
        <strain evidence="2">cv. Chardonnay</strain>
        <tissue evidence="1">Leaf</tissue>
    </source>
</reference>
<dbReference type="AlphaFoldDB" id="A0A438CM34"/>
<evidence type="ECO:0000313" key="1">
    <source>
        <dbReference type="EMBL" id="RVW24265.1"/>
    </source>
</evidence>
<comment type="caution">
    <text evidence="1">The sequence shown here is derived from an EMBL/GenBank/DDBJ whole genome shotgun (WGS) entry which is preliminary data.</text>
</comment>
<gene>
    <name evidence="1" type="ORF">CK203_090981</name>
</gene>
<accession>A0A438CM34</accession>
<dbReference type="PANTHER" id="PTHR35767">
    <property type="entry name" value="HAPLESS PROTEIN"/>
    <property type="match status" value="1"/>
</dbReference>
<sequence>MQSHQLHNPLEVVHSLDQEIGPSDNASDPNVKPFSLRQYVHATRERDISLNWPFPERYLKTCLKYGIINVLPPLESHDPTKDQSLRKDVGLSCSQEEKATDVSVQNNVTSINKDLSCSQVEEGNVVSTQNTVMNTSEDKINKASCNLYFDESVAGVSREVCQSLSNSRFKCGEDNQLSPDTVLEPVVVGIQSSTTAPSLHSQDGHSTEALTSPKMFRHKQRKRKRKLKKRSMVEICAVAKHRTLEDLEKSYRLGCDSVTPQEIFGEENVQMTHVDHGCKPELTEDCSEKKYQSNHDAAADEMLSSKRKREVKFKFSRCKPKSWDKKFKLSKVADIKLMGIDAQIFTKDGG</sequence>
<proteinExistence type="predicted"/>
<dbReference type="EMBL" id="QGNW01002176">
    <property type="protein sequence ID" value="RVW24265.1"/>
    <property type="molecule type" value="Genomic_DNA"/>
</dbReference>
<dbReference type="PANTHER" id="PTHR35767:SF11">
    <property type="match status" value="1"/>
</dbReference>
<dbReference type="Proteomes" id="UP000288805">
    <property type="component" value="Unassembled WGS sequence"/>
</dbReference>